<keyword evidence="2" id="KW-1185">Reference proteome</keyword>
<dbReference type="RefSeq" id="WP_354366054.1">
    <property type="nucleotide sequence ID" value="NZ_JBEPLO010000028.1"/>
</dbReference>
<sequence length="200" mass="23129">MEPFDFVLARMGNHSDRQAKALEFFVGDLEEIFWTSVHTSKTLGWSATFTKLGLSLYLLFCLEGSELRQACSVLLNNIIKDTSFSASAFYQYHKEQIKDSQQLFFDLFQEWKLGYVSVKENAEELLAAMEKMMAKRVKAVMDGNHRAQYEECVVYLAAIGEVRESRGQAGAKQAILKKYRDKYSRRTNFRRDLKTFGLKE</sequence>
<proteinExistence type="predicted"/>
<evidence type="ECO:0000313" key="1">
    <source>
        <dbReference type="EMBL" id="MET3558947.1"/>
    </source>
</evidence>
<dbReference type="EMBL" id="JBEPLO010000028">
    <property type="protein sequence ID" value="MET3558947.1"/>
    <property type="molecule type" value="Genomic_DNA"/>
</dbReference>
<protein>
    <submittedName>
        <fullName evidence="1">Uncharacterized protein</fullName>
    </submittedName>
</protein>
<organism evidence="1 2">
    <name type="scientific">Streptococcus rupicaprae</name>
    <dbReference type="NCBI Taxonomy" id="759619"/>
    <lineage>
        <taxon>Bacteria</taxon>
        <taxon>Bacillati</taxon>
        <taxon>Bacillota</taxon>
        <taxon>Bacilli</taxon>
        <taxon>Lactobacillales</taxon>
        <taxon>Streptococcaceae</taxon>
        <taxon>Streptococcus</taxon>
    </lineage>
</organism>
<comment type="caution">
    <text evidence="1">The sequence shown here is derived from an EMBL/GenBank/DDBJ whole genome shotgun (WGS) entry which is preliminary data.</text>
</comment>
<accession>A0ABV2FK85</accession>
<evidence type="ECO:0000313" key="2">
    <source>
        <dbReference type="Proteomes" id="UP001549122"/>
    </source>
</evidence>
<name>A0ABV2FK85_9STRE</name>
<gene>
    <name evidence="1" type="ORF">ABID29_002090</name>
</gene>
<dbReference type="Proteomes" id="UP001549122">
    <property type="component" value="Unassembled WGS sequence"/>
</dbReference>
<reference evidence="1 2" key="1">
    <citation type="submission" date="2024-06" db="EMBL/GenBank/DDBJ databases">
        <title>Genomic Encyclopedia of Type Strains, Phase IV (KMG-IV): sequencing the most valuable type-strain genomes for metagenomic binning, comparative biology and taxonomic classification.</title>
        <authorList>
            <person name="Goeker M."/>
        </authorList>
    </citation>
    <scope>NUCLEOTIDE SEQUENCE [LARGE SCALE GENOMIC DNA]</scope>
    <source>
        <strain evidence="1 2">DSM 28303</strain>
    </source>
</reference>